<reference evidence="2" key="1">
    <citation type="submission" date="2021-01" db="EMBL/GenBank/DDBJ databases">
        <authorList>
            <person name="Corre E."/>
            <person name="Pelletier E."/>
            <person name="Niang G."/>
            <person name="Scheremetjew M."/>
            <person name="Finn R."/>
            <person name="Kale V."/>
            <person name="Holt S."/>
            <person name="Cochrane G."/>
            <person name="Meng A."/>
            <person name="Brown T."/>
            <person name="Cohen L."/>
        </authorList>
    </citation>
    <scope>NUCLEOTIDE SEQUENCE</scope>
    <source>
        <strain evidence="2">CCAP979/52</strain>
    </source>
</reference>
<evidence type="ECO:0008006" key="3">
    <source>
        <dbReference type="Google" id="ProtNLM"/>
    </source>
</evidence>
<sequence>MLTVLKCDALDGFSHCPDNLCPSFLDDSSGPPSSPLGGGRKKQNSALPIGPDPEFVDGVSTSSPTASSISCKKITKKSVLGEERRRVWVHGPRPEYKKNSQRFNLPSRIIGLLRPNLDIVILPGAHEPTREFWEFSRAVLGLAEWQAVFTSGSIYNMDDDVDDEMVERLRAIIKESGCGWTMVPYCVTPNFNRWASKLSSLDVETFGELLEWVDMYGHKGALHRHVRQLDVPSLVETIDPNILVARGYTCSAVDDLLLAYNLLDCQRVVVKPIYGAAGEGILFMSSEAELRGYTFPMGDVCLEEHLNLDLAPDGIVLSPAMHYNEGDFVGDDLIDQIMKGTSYMGWRKSIVSAEFHTAARQCLRKFMDYTDPKGPGGVDFLSVDGRPFLSDLNTGRFNGCHGPKLFRLMYAPTSDLFVWKGRAPATLTAQDFWTQCVAAGCAFFPGVSSEGVFPLLYLRGRSFMMVALGRDDAACQRIYHTADRILNAAAAEAAAQIVPPTPTPAA</sequence>
<evidence type="ECO:0000313" key="2">
    <source>
        <dbReference type="EMBL" id="CAD8624210.1"/>
    </source>
</evidence>
<feature type="region of interest" description="Disordered" evidence="1">
    <location>
        <begin position="27"/>
        <end position="67"/>
    </location>
</feature>
<evidence type="ECO:0000256" key="1">
    <source>
        <dbReference type="SAM" id="MobiDB-lite"/>
    </source>
</evidence>
<dbReference type="SUPFAM" id="SSF56059">
    <property type="entry name" value="Glutathione synthetase ATP-binding domain-like"/>
    <property type="match status" value="1"/>
</dbReference>
<dbReference type="AlphaFoldDB" id="A0A7S0LY53"/>
<name>A0A7S0LY53_9CRYP</name>
<gene>
    <name evidence="2" type="ORF">CCUR1050_LOCUS1886</name>
</gene>
<organism evidence="2">
    <name type="scientific">Cryptomonas curvata</name>
    <dbReference type="NCBI Taxonomy" id="233186"/>
    <lineage>
        <taxon>Eukaryota</taxon>
        <taxon>Cryptophyceae</taxon>
        <taxon>Cryptomonadales</taxon>
        <taxon>Cryptomonadaceae</taxon>
        <taxon>Cryptomonas</taxon>
    </lineage>
</organism>
<protein>
    <recommendedName>
        <fullName evidence="3">ATP-grasp domain-containing protein</fullName>
    </recommendedName>
</protein>
<dbReference type="EMBL" id="HBEZ01003386">
    <property type="protein sequence ID" value="CAD8624210.1"/>
    <property type="molecule type" value="Transcribed_RNA"/>
</dbReference>
<accession>A0A7S0LY53</accession>
<proteinExistence type="predicted"/>